<dbReference type="Proteomes" id="UP000564385">
    <property type="component" value="Unassembled WGS sequence"/>
</dbReference>
<evidence type="ECO:0008006" key="3">
    <source>
        <dbReference type="Google" id="ProtNLM"/>
    </source>
</evidence>
<gene>
    <name evidence="1" type="ORF">HDF08_000109</name>
</gene>
<sequence length="267" mass="30494">MILKQTEQLQILTERLRPLYYRLTSHRLYTSFETIEDLHVFMELHVFAVWDFMSLLKTLQRGLTCVEVPWVPSKYAASRRLINEIVLGEESDVYGTETVSHFELYLRAMRECGASTAAIEALIASLHDGSPWKPALALSGAPEAAQRFVRNTFLIIDDGKLHAIAAAFTFGREDLIPDMFRGFIRDQNGQLRGKLELMRWYMERHIEVDGEEHGPMALRMIAELCGNDNVKWGEAGEAAEIALRARLALWDGIEERLKTVRTMSLIP</sequence>
<proteinExistence type="predicted"/>
<dbReference type="AlphaFoldDB" id="A0A852VEL6"/>
<dbReference type="EMBL" id="JACCCU010000001">
    <property type="protein sequence ID" value="NYF88042.1"/>
    <property type="molecule type" value="Genomic_DNA"/>
</dbReference>
<dbReference type="Pfam" id="PF11251">
    <property type="entry name" value="DUF3050"/>
    <property type="match status" value="1"/>
</dbReference>
<dbReference type="InterPro" id="IPR016084">
    <property type="entry name" value="Haem_Oase-like_multi-hlx"/>
</dbReference>
<dbReference type="InterPro" id="IPR024423">
    <property type="entry name" value="DUF3050"/>
</dbReference>
<evidence type="ECO:0000313" key="2">
    <source>
        <dbReference type="Proteomes" id="UP000564385"/>
    </source>
</evidence>
<evidence type="ECO:0000313" key="1">
    <source>
        <dbReference type="EMBL" id="NYF88042.1"/>
    </source>
</evidence>
<organism evidence="1 2">
    <name type="scientific">Tunturiibacter lichenicola</name>
    <dbReference type="NCBI Taxonomy" id="2051959"/>
    <lineage>
        <taxon>Bacteria</taxon>
        <taxon>Pseudomonadati</taxon>
        <taxon>Acidobacteriota</taxon>
        <taxon>Terriglobia</taxon>
        <taxon>Terriglobales</taxon>
        <taxon>Acidobacteriaceae</taxon>
        <taxon>Tunturiibacter</taxon>
    </lineage>
</organism>
<dbReference type="SUPFAM" id="SSF48613">
    <property type="entry name" value="Heme oxygenase-like"/>
    <property type="match status" value="1"/>
</dbReference>
<dbReference type="Gene3D" id="1.20.910.10">
    <property type="entry name" value="Heme oxygenase-like"/>
    <property type="match status" value="1"/>
</dbReference>
<reference evidence="1 2" key="1">
    <citation type="submission" date="2020-07" db="EMBL/GenBank/DDBJ databases">
        <title>Genomic Encyclopedia of Type Strains, Phase IV (KMG-V): Genome sequencing to study the core and pangenomes of soil and plant-associated prokaryotes.</title>
        <authorList>
            <person name="Whitman W."/>
        </authorList>
    </citation>
    <scope>NUCLEOTIDE SEQUENCE [LARGE SCALE GENOMIC DNA]</scope>
    <source>
        <strain evidence="1 2">M8UP22</strain>
    </source>
</reference>
<comment type="caution">
    <text evidence="1">The sequence shown here is derived from an EMBL/GenBank/DDBJ whole genome shotgun (WGS) entry which is preliminary data.</text>
</comment>
<name>A0A852VEL6_9BACT</name>
<accession>A0A852VEL6</accession>
<protein>
    <recommendedName>
        <fullName evidence="3">DUF3050 domain-containing protein</fullName>
    </recommendedName>
</protein>